<dbReference type="AlphaFoldDB" id="A0A074RJ75"/>
<name>A0A074RJ75_9AGAM</name>
<keyword evidence="2" id="KW-1185">Reference proteome</keyword>
<gene>
    <name evidence="1" type="ORF">V565_274920</name>
</gene>
<dbReference type="EMBL" id="AZST01001822">
    <property type="protein sequence ID" value="KEP45430.1"/>
    <property type="molecule type" value="Genomic_DNA"/>
</dbReference>
<protein>
    <submittedName>
        <fullName evidence="1">Uncharacterized protein</fullName>
    </submittedName>
</protein>
<organism evidence="1 2">
    <name type="scientific">Rhizoctonia solani 123E</name>
    <dbReference type="NCBI Taxonomy" id="1423351"/>
    <lineage>
        <taxon>Eukaryota</taxon>
        <taxon>Fungi</taxon>
        <taxon>Dikarya</taxon>
        <taxon>Basidiomycota</taxon>
        <taxon>Agaricomycotina</taxon>
        <taxon>Agaricomycetes</taxon>
        <taxon>Cantharellales</taxon>
        <taxon>Ceratobasidiaceae</taxon>
        <taxon>Rhizoctonia</taxon>
    </lineage>
</organism>
<reference evidence="1 2" key="1">
    <citation type="submission" date="2013-12" db="EMBL/GenBank/DDBJ databases">
        <authorList>
            <person name="Cubeta M."/>
            <person name="Pakala S."/>
            <person name="Fedorova N."/>
            <person name="Thomas E."/>
            <person name="Dean R."/>
            <person name="Jabaji S."/>
            <person name="Neate S."/>
            <person name="Toda T."/>
            <person name="Tavantzis S."/>
            <person name="Vilgalys R."/>
            <person name="Bharathan N."/>
            <person name="Pakala S."/>
            <person name="Losada L.S."/>
            <person name="Zafar N."/>
            <person name="Nierman W."/>
        </authorList>
    </citation>
    <scope>NUCLEOTIDE SEQUENCE [LARGE SCALE GENOMIC DNA]</scope>
    <source>
        <strain evidence="1 2">123E</strain>
    </source>
</reference>
<dbReference type="Proteomes" id="UP000027456">
    <property type="component" value="Unassembled WGS sequence"/>
</dbReference>
<evidence type="ECO:0000313" key="2">
    <source>
        <dbReference type="Proteomes" id="UP000027456"/>
    </source>
</evidence>
<accession>A0A074RJ75</accession>
<comment type="caution">
    <text evidence="1">The sequence shown here is derived from an EMBL/GenBank/DDBJ whole genome shotgun (WGS) entry which is preliminary data.</text>
</comment>
<dbReference type="PANTHER" id="PTHR35871">
    <property type="entry name" value="EXPRESSED PROTEIN"/>
    <property type="match status" value="1"/>
</dbReference>
<dbReference type="PANTHER" id="PTHR35871:SF1">
    <property type="entry name" value="CXC1-LIKE CYSTEINE CLUSTER ASSOCIATED WITH KDZ TRANSPOSASES DOMAIN-CONTAINING PROTEIN"/>
    <property type="match status" value="1"/>
</dbReference>
<dbReference type="OrthoDB" id="2449121at2759"/>
<proteinExistence type="predicted"/>
<sequence length="108" mass="12055">MDQLCEQIARVLKIFERMYPSCVSVFFFDQSSAHNAFADKALVATRMTVNGAGKNSKPMHDTFIPMDNPNPTYRGKCQSMVYPPGHKDAGKPKGMKDVLEERGLLSTL</sequence>
<dbReference type="HOGENOM" id="CLU_2198472_0_0_1"/>
<dbReference type="STRING" id="1423351.A0A074RJ75"/>
<evidence type="ECO:0000313" key="1">
    <source>
        <dbReference type="EMBL" id="KEP45430.1"/>
    </source>
</evidence>